<dbReference type="SMART" id="SM00304">
    <property type="entry name" value="HAMP"/>
    <property type="match status" value="1"/>
</dbReference>
<reference evidence="14 15" key="1">
    <citation type="journal article" date="2017" name="Genome Announc.">
        <title>Complete Genome Sequences of Two Acetylene-Fermenting Pelobacter acetylenicus Strains.</title>
        <authorList>
            <person name="Sutton J.M."/>
            <person name="Baesman S.M."/>
            <person name="Fierst J.L."/>
            <person name="Poret-Peterson A.T."/>
            <person name="Oremland R.S."/>
            <person name="Dunlap D.S."/>
            <person name="Akob D.M."/>
        </authorList>
    </citation>
    <scope>NUCLEOTIDE SEQUENCE [LARGE SCALE GENOMIC DNA]</scope>
    <source>
        <strain evidence="14 15">SFB93</strain>
    </source>
</reference>
<dbReference type="EC" id="2.7.13.3" evidence="3"/>
<keyword evidence="8 14" id="KW-0418">Kinase</keyword>
<dbReference type="Gene3D" id="3.30.450.20">
    <property type="entry name" value="PAS domain"/>
    <property type="match status" value="2"/>
</dbReference>
<evidence type="ECO:0000256" key="6">
    <source>
        <dbReference type="ARBA" id="ARBA00022679"/>
    </source>
</evidence>
<dbReference type="InterPro" id="IPR003594">
    <property type="entry name" value="HATPase_dom"/>
</dbReference>
<evidence type="ECO:0000256" key="2">
    <source>
        <dbReference type="ARBA" id="ARBA00004651"/>
    </source>
</evidence>
<keyword evidence="9 11" id="KW-1133">Transmembrane helix</keyword>
<keyword evidence="6" id="KW-0808">Transferase</keyword>
<dbReference type="SUPFAM" id="SSF158472">
    <property type="entry name" value="HAMP domain-like"/>
    <property type="match status" value="1"/>
</dbReference>
<evidence type="ECO:0000256" key="3">
    <source>
        <dbReference type="ARBA" id="ARBA00012438"/>
    </source>
</evidence>
<comment type="catalytic activity">
    <reaction evidence="1">
        <text>ATP + protein L-histidine = ADP + protein N-phospho-L-histidine.</text>
        <dbReference type="EC" id="2.7.13.3"/>
    </reaction>
</comment>
<keyword evidence="10 11" id="KW-0472">Membrane</keyword>
<dbReference type="SMART" id="SM00387">
    <property type="entry name" value="HATPase_c"/>
    <property type="match status" value="1"/>
</dbReference>
<dbReference type="InterPro" id="IPR003661">
    <property type="entry name" value="HisK_dim/P_dom"/>
</dbReference>
<evidence type="ECO:0000259" key="13">
    <source>
        <dbReference type="PROSITE" id="PS50885"/>
    </source>
</evidence>
<name>A0A1L3GR71_9BACT</name>
<dbReference type="Gene3D" id="6.10.340.10">
    <property type="match status" value="1"/>
</dbReference>
<dbReference type="PROSITE" id="PS50885">
    <property type="entry name" value="HAMP"/>
    <property type="match status" value="1"/>
</dbReference>
<accession>A0A1L3GR71</accession>
<dbReference type="InterPro" id="IPR005467">
    <property type="entry name" value="His_kinase_dom"/>
</dbReference>
<evidence type="ECO:0000313" key="14">
    <source>
        <dbReference type="EMBL" id="APG28424.1"/>
    </source>
</evidence>
<keyword evidence="15" id="KW-1185">Reference proteome</keyword>
<feature type="transmembrane region" description="Helical" evidence="11">
    <location>
        <begin position="352"/>
        <end position="374"/>
    </location>
</feature>
<dbReference type="CDD" id="cd00082">
    <property type="entry name" value="HisKA"/>
    <property type="match status" value="1"/>
</dbReference>
<dbReference type="OrthoDB" id="9808844at2"/>
<dbReference type="PANTHER" id="PTHR43065">
    <property type="entry name" value="SENSOR HISTIDINE KINASE"/>
    <property type="match status" value="1"/>
</dbReference>
<dbReference type="SMART" id="SM00388">
    <property type="entry name" value="HisKA"/>
    <property type="match status" value="1"/>
</dbReference>
<evidence type="ECO:0000313" key="15">
    <source>
        <dbReference type="Proteomes" id="UP000182517"/>
    </source>
</evidence>
<dbReference type="Gene3D" id="3.30.565.10">
    <property type="entry name" value="Histidine kinase-like ATPase, C-terminal domain"/>
    <property type="match status" value="1"/>
</dbReference>
<dbReference type="EMBL" id="CP015519">
    <property type="protein sequence ID" value="APG28424.1"/>
    <property type="molecule type" value="Genomic_DNA"/>
</dbReference>
<dbReference type="InterPro" id="IPR036890">
    <property type="entry name" value="HATPase_C_sf"/>
</dbReference>
<dbReference type="GO" id="GO:0000155">
    <property type="term" value="F:phosphorelay sensor kinase activity"/>
    <property type="evidence" value="ECO:0007669"/>
    <property type="project" value="InterPro"/>
</dbReference>
<dbReference type="Proteomes" id="UP000182517">
    <property type="component" value="Chromosome"/>
</dbReference>
<dbReference type="AlphaFoldDB" id="A0A1L3GR71"/>
<dbReference type="CDD" id="cd06225">
    <property type="entry name" value="HAMP"/>
    <property type="match status" value="1"/>
</dbReference>
<dbReference type="Pfam" id="PF08269">
    <property type="entry name" value="dCache_2"/>
    <property type="match status" value="1"/>
</dbReference>
<dbReference type="Pfam" id="PF02518">
    <property type="entry name" value="HATPase_c"/>
    <property type="match status" value="1"/>
</dbReference>
<dbReference type="PROSITE" id="PS50109">
    <property type="entry name" value="HIS_KIN"/>
    <property type="match status" value="1"/>
</dbReference>
<evidence type="ECO:0000256" key="5">
    <source>
        <dbReference type="ARBA" id="ARBA00022553"/>
    </source>
</evidence>
<dbReference type="InterPro" id="IPR036097">
    <property type="entry name" value="HisK_dim/P_sf"/>
</dbReference>
<dbReference type="KEGG" id="pef:A7E78_11530"/>
<gene>
    <name evidence="14" type="ORF">A7E78_11530</name>
</gene>
<feature type="domain" description="HAMP" evidence="13">
    <location>
        <begin position="372"/>
        <end position="424"/>
    </location>
</feature>
<dbReference type="InterPro" id="IPR033480">
    <property type="entry name" value="sCache_2"/>
</dbReference>
<evidence type="ECO:0000256" key="1">
    <source>
        <dbReference type="ARBA" id="ARBA00000085"/>
    </source>
</evidence>
<feature type="domain" description="Histidine kinase" evidence="12">
    <location>
        <begin position="444"/>
        <end position="651"/>
    </location>
</feature>
<evidence type="ECO:0000256" key="9">
    <source>
        <dbReference type="ARBA" id="ARBA00022989"/>
    </source>
</evidence>
<proteinExistence type="predicted"/>
<dbReference type="InterPro" id="IPR004010">
    <property type="entry name" value="Double_Cache_2"/>
</dbReference>
<dbReference type="SMART" id="SM01049">
    <property type="entry name" value="Cache_2"/>
    <property type="match status" value="2"/>
</dbReference>
<evidence type="ECO:0000256" key="4">
    <source>
        <dbReference type="ARBA" id="ARBA00022475"/>
    </source>
</evidence>
<comment type="subcellular location">
    <subcellularLocation>
        <location evidence="2">Cell membrane</location>
        <topology evidence="2">Multi-pass membrane protein</topology>
    </subcellularLocation>
</comment>
<dbReference type="InterPro" id="IPR003660">
    <property type="entry name" value="HAMP_dom"/>
</dbReference>
<dbReference type="STRING" id="1842532.A7E78_11530"/>
<dbReference type="Pfam" id="PF00512">
    <property type="entry name" value="HisKA"/>
    <property type="match status" value="1"/>
</dbReference>
<evidence type="ECO:0000256" key="10">
    <source>
        <dbReference type="ARBA" id="ARBA00023136"/>
    </source>
</evidence>
<sequence>MTPLFSRYFSRLPLRWKLQMVVLPLVLLPFIVVGVVTGYVAYQQAYRGITQASKDDLDHMCRFAIDLLDSHYKQFQVYKEDKKATVQEEMRTITDLAYSLVETEHRLYRSGQLSLRAAKQAATKALKKVNIGETGYIYAMNSKGRLLAHIAREGENVYDEQDEDGRYFIRDICQAAVASAPGEVLYAVYPWRNAILGDKKPRRKLVAYRYFREWDWIIATGGYLEETYEDREFEKLSFAELKNKINSKRVGKTGYIYCLDTEGTLTLHPESAGQNILEMKDAEGQYVVKRMLASKNGWARYAWQNIGDAEPRMKIVRYLYYKPWDWIVAVGSYEDEFYQDAHEIKRHLWSSLAILGLTVGLISVGLVFTAASALTEPIHSMISVIRRVKAGRLEERMRVETKDELGELASHFNRMTDMIKQHREMESNLAQQGKMASLGVLASGVAHEINNPLGVILGYAAYLEGKLDEEDPMYRMVHDIKRESKRCKKIVQDLLSYARTPKPVLEKTDINALLGQIVDFAANHTSMHNVVINTDFAADLPTLLVDGDQMRQVAINIMLNAGSAMSEGGVLTVRSERVGEKVVLSFADTGEGIESENLDKIFEPFFTTKKKGTGLGLAITRQIVRHHQGNMEVDSQLGQGTTMRVWLPVPKEEEGQDG</sequence>
<keyword evidence="5" id="KW-0597">Phosphoprotein</keyword>
<keyword evidence="4" id="KW-1003">Cell membrane</keyword>
<dbReference type="PANTHER" id="PTHR43065:SF42">
    <property type="entry name" value="TWO-COMPONENT SENSOR PPRA"/>
    <property type="match status" value="1"/>
</dbReference>
<dbReference type="PRINTS" id="PR00344">
    <property type="entry name" value="BCTRLSENSOR"/>
</dbReference>
<dbReference type="InterPro" id="IPR004358">
    <property type="entry name" value="Sig_transdc_His_kin-like_C"/>
</dbReference>
<protein>
    <recommendedName>
        <fullName evidence="3">histidine kinase</fullName>
        <ecNumber evidence="3">2.7.13.3</ecNumber>
    </recommendedName>
</protein>
<dbReference type="Gene3D" id="1.10.287.130">
    <property type="match status" value="1"/>
</dbReference>
<feature type="transmembrane region" description="Helical" evidence="11">
    <location>
        <begin position="20"/>
        <end position="42"/>
    </location>
</feature>
<organism evidence="14 15">
    <name type="scientific">Syntrophotalea acetylenivorans</name>
    <dbReference type="NCBI Taxonomy" id="1842532"/>
    <lineage>
        <taxon>Bacteria</taxon>
        <taxon>Pseudomonadati</taxon>
        <taxon>Thermodesulfobacteriota</taxon>
        <taxon>Desulfuromonadia</taxon>
        <taxon>Desulfuromonadales</taxon>
        <taxon>Syntrophotaleaceae</taxon>
        <taxon>Syntrophotalea</taxon>
    </lineage>
</organism>
<dbReference type="RefSeq" id="WP_072284453.1">
    <property type="nucleotide sequence ID" value="NZ_CP015519.1"/>
</dbReference>
<dbReference type="SUPFAM" id="SSF55874">
    <property type="entry name" value="ATPase domain of HSP90 chaperone/DNA topoisomerase II/histidine kinase"/>
    <property type="match status" value="1"/>
</dbReference>
<evidence type="ECO:0000256" key="8">
    <source>
        <dbReference type="ARBA" id="ARBA00022777"/>
    </source>
</evidence>
<evidence type="ECO:0000259" key="12">
    <source>
        <dbReference type="PROSITE" id="PS50109"/>
    </source>
</evidence>
<keyword evidence="7 11" id="KW-0812">Transmembrane</keyword>
<dbReference type="CDD" id="cd12912">
    <property type="entry name" value="PDC2_MCP_like"/>
    <property type="match status" value="1"/>
</dbReference>
<evidence type="ECO:0000256" key="7">
    <source>
        <dbReference type="ARBA" id="ARBA00022692"/>
    </source>
</evidence>
<dbReference type="Pfam" id="PF00672">
    <property type="entry name" value="HAMP"/>
    <property type="match status" value="1"/>
</dbReference>
<dbReference type="GO" id="GO:0005886">
    <property type="term" value="C:plasma membrane"/>
    <property type="evidence" value="ECO:0007669"/>
    <property type="project" value="UniProtKB-SubCell"/>
</dbReference>
<evidence type="ECO:0000256" key="11">
    <source>
        <dbReference type="SAM" id="Phobius"/>
    </source>
</evidence>
<dbReference type="SUPFAM" id="SSF47384">
    <property type="entry name" value="Homodimeric domain of signal transducing histidine kinase"/>
    <property type="match status" value="1"/>
</dbReference>